<dbReference type="InterPro" id="IPR033248">
    <property type="entry name" value="Transketolase_C"/>
</dbReference>
<dbReference type="AlphaFoldDB" id="A0A1F5YCW8"/>
<keyword evidence="3" id="KW-0808">Transferase</keyword>
<gene>
    <name evidence="6" type="ORF">A2Z86_04360</name>
</gene>
<evidence type="ECO:0000313" key="6">
    <source>
        <dbReference type="EMBL" id="OGF98028.1"/>
    </source>
</evidence>
<comment type="caution">
    <text evidence="6">The sequence shown here is derived from an EMBL/GenBank/DDBJ whole genome shotgun (WGS) entry which is preliminary data.</text>
</comment>
<evidence type="ECO:0000256" key="2">
    <source>
        <dbReference type="ARBA" id="ARBA00011738"/>
    </source>
</evidence>
<comment type="cofactor">
    <cofactor evidence="1">
        <name>Mg(2+)</name>
        <dbReference type="ChEBI" id="CHEBI:18420"/>
    </cofactor>
</comment>
<organism evidence="6 7">
    <name type="scientific">Candidatus Glassbacteria bacterium GWA2_58_10</name>
    <dbReference type="NCBI Taxonomy" id="1817865"/>
    <lineage>
        <taxon>Bacteria</taxon>
        <taxon>Candidatus Glassiibacteriota</taxon>
    </lineage>
</organism>
<keyword evidence="4" id="KW-0786">Thiamine pyrophosphate</keyword>
<dbReference type="Proteomes" id="UP000176992">
    <property type="component" value="Unassembled WGS sequence"/>
</dbReference>
<name>A0A1F5YCW8_9BACT</name>
<comment type="subunit">
    <text evidence="2">Homodimer.</text>
</comment>
<evidence type="ECO:0000256" key="3">
    <source>
        <dbReference type="ARBA" id="ARBA00022679"/>
    </source>
</evidence>
<dbReference type="PANTHER" id="PTHR43322">
    <property type="entry name" value="1-D-DEOXYXYLULOSE 5-PHOSPHATE SYNTHASE-RELATED"/>
    <property type="match status" value="1"/>
</dbReference>
<dbReference type="Pfam" id="PF02780">
    <property type="entry name" value="Transketolase_C"/>
    <property type="match status" value="1"/>
</dbReference>
<evidence type="ECO:0000259" key="5">
    <source>
        <dbReference type="Pfam" id="PF02780"/>
    </source>
</evidence>
<evidence type="ECO:0000313" key="7">
    <source>
        <dbReference type="Proteomes" id="UP000176992"/>
    </source>
</evidence>
<feature type="domain" description="Transketolase C-terminal" evidence="5">
    <location>
        <begin position="1"/>
        <end position="104"/>
    </location>
</feature>
<dbReference type="Gene3D" id="3.40.50.920">
    <property type="match status" value="1"/>
</dbReference>
<dbReference type="GO" id="GO:0008661">
    <property type="term" value="F:1-deoxy-D-xylulose-5-phosphate synthase activity"/>
    <property type="evidence" value="ECO:0007669"/>
    <property type="project" value="InterPro"/>
</dbReference>
<sequence>MVYPSLWARKLLAKEGLNATVVNCRFIKPMDQEILDWILDNYETVVTVEENVLCGGFGSQVGLYASGRPWTAARISHLGIPDQFLKQAKRSTVLERLGLSPAGIESFVRKAVGERLDEHSLKGKHLS</sequence>
<dbReference type="InterPro" id="IPR005477">
    <property type="entry name" value="Dxylulose-5-P_synthase"/>
</dbReference>
<dbReference type="GO" id="GO:0005829">
    <property type="term" value="C:cytosol"/>
    <property type="evidence" value="ECO:0007669"/>
    <property type="project" value="TreeGrafter"/>
</dbReference>
<dbReference type="InterPro" id="IPR009014">
    <property type="entry name" value="Transketo_C/PFOR_II"/>
</dbReference>
<dbReference type="GO" id="GO:0019288">
    <property type="term" value="P:isopentenyl diphosphate biosynthetic process, methylerythritol 4-phosphate pathway"/>
    <property type="evidence" value="ECO:0007669"/>
    <property type="project" value="TreeGrafter"/>
</dbReference>
<dbReference type="GO" id="GO:0016114">
    <property type="term" value="P:terpenoid biosynthetic process"/>
    <property type="evidence" value="ECO:0007669"/>
    <property type="project" value="InterPro"/>
</dbReference>
<dbReference type="EMBL" id="MFIV01000180">
    <property type="protein sequence ID" value="OGF98028.1"/>
    <property type="molecule type" value="Genomic_DNA"/>
</dbReference>
<evidence type="ECO:0000256" key="4">
    <source>
        <dbReference type="ARBA" id="ARBA00023052"/>
    </source>
</evidence>
<dbReference type="PANTHER" id="PTHR43322:SF5">
    <property type="entry name" value="1-DEOXY-D-XYLULOSE-5-PHOSPHATE SYNTHASE, CHLOROPLASTIC"/>
    <property type="match status" value="1"/>
</dbReference>
<protein>
    <recommendedName>
        <fullName evidence="5">Transketolase C-terminal domain-containing protein</fullName>
    </recommendedName>
</protein>
<accession>A0A1F5YCW8</accession>
<reference evidence="6 7" key="1">
    <citation type="journal article" date="2016" name="Nat. Commun.">
        <title>Thousands of microbial genomes shed light on interconnected biogeochemical processes in an aquifer system.</title>
        <authorList>
            <person name="Anantharaman K."/>
            <person name="Brown C.T."/>
            <person name="Hug L.A."/>
            <person name="Sharon I."/>
            <person name="Castelle C.J."/>
            <person name="Probst A.J."/>
            <person name="Thomas B.C."/>
            <person name="Singh A."/>
            <person name="Wilkins M.J."/>
            <person name="Karaoz U."/>
            <person name="Brodie E.L."/>
            <person name="Williams K.H."/>
            <person name="Hubbard S.S."/>
            <person name="Banfield J.F."/>
        </authorList>
    </citation>
    <scope>NUCLEOTIDE SEQUENCE [LARGE SCALE GENOMIC DNA]</scope>
</reference>
<proteinExistence type="predicted"/>
<evidence type="ECO:0000256" key="1">
    <source>
        <dbReference type="ARBA" id="ARBA00001946"/>
    </source>
</evidence>
<dbReference type="SUPFAM" id="SSF52922">
    <property type="entry name" value="TK C-terminal domain-like"/>
    <property type="match status" value="1"/>
</dbReference>